<evidence type="ECO:0000313" key="2">
    <source>
        <dbReference type="Proteomes" id="UP001221217"/>
    </source>
</evidence>
<evidence type="ECO:0000313" key="1">
    <source>
        <dbReference type="EMBL" id="MDC7228526.1"/>
    </source>
</evidence>
<dbReference type="EMBL" id="JAQQAL010000050">
    <property type="protein sequence ID" value="MDC7228526.1"/>
    <property type="molecule type" value="Genomic_DNA"/>
</dbReference>
<protein>
    <submittedName>
        <fullName evidence="1">Uncharacterized protein</fullName>
    </submittedName>
</protein>
<accession>A0AAJ1MM20</accession>
<name>A0AAJ1MM20_9SPIO</name>
<proteinExistence type="predicted"/>
<organism evidence="1 2">
    <name type="scientific">Candidatus Thalassospirochaeta sargassi</name>
    <dbReference type="NCBI Taxonomy" id="3119039"/>
    <lineage>
        <taxon>Bacteria</taxon>
        <taxon>Pseudomonadati</taxon>
        <taxon>Spirochaetota</taxon>
        <taxon>Spirochaetia</taxon>
        <taxon>Spirochaetales</taxon>
        <taxon>Spirochaetaceae</taxon>
        <taxon>Candidatus Thalassospirochaeta</taxon>
    </lineage>
</organism>
<reference evidence="1 2" key="1">
    <citation type="submission" date="2022-12" db="EMBL/GenBank/DDBJ databases">
        <title>Metagenome assembled genome from gulf of manar.</title>
        <authorList>
            <person name="Kohli P."/>
            <person name="Pk S."/>
            <person name="Venkata Ramana C."/>
            <person name="Sasikala C."/>
        </authorList>
    </citation>
    <scope>NUCLEOTIDE SEQUENCE [LARGE SCALE GENOMIC DNA]</scope>
    <source>
        <strain evidence="1">JB008</strain>
    </source>
</reference>
<gene>
    <name evidence="1" type="ORF">PQJ61_17325</name>
</gene>
<dbReference type="AlphaFoldDB" id="A0AAJ1MM20"/>
<dbReference type="Proteomes" id="UP001221217">
    <property type="component" value="Unassembled WGS sequence"/>
</dbReference>
<comment type="caution">
    <text evidence="1">The sequence shown here is derived from an EMBL/GenBank/DDBJ whole genome shotgun (WGS) entry which is preliminary data.</text>
</comment>
<sequence length="52" mass="6139">MKQKYLTVQNVKDALKFLKSRRDHAKATNNKEWTKEYDNSIRVIAELSTIDV</sequence>